<evidence type="ECO:0000313" key="4">
    <source>
        <dbReference type="Proteomes" id="UP000324104"/>
    </source>
</evidence>
<feature type="compositionally biased region" description="Acidic residues" evidence="1">
    <location>
        <begin position="407"/>
        <end position="417"/>
    </location>
</feature>
<feature type="transmembrane region" description="Helical" evidence="2">
    <location>
        <begin position="154"/>
        <end position="181"/>
    </location>
</feature>
<protein>
    <submittedName>
        <fullName evidence="3">Uncharacterized protein</fullName>
    </submittedName>
</protein>
<proteinExistence type="predicted"/>
<gene>
    <name evidence="3" type="ORF">FYC77_03395</name>
</gene>
<feature type="compositionally biased region" description="Basic and acidic residues" evidence="1">
    <location>
        <begin position="322"/>
        <end position="331"/>
    </location>
</feature>
<keyword evidence="2" id="KW-0812">Transmembrane</keyword>
<feature type="transmembrane region" description="Helical" evidence="2">
    <location>
        <begin position="25"/>
        <end position="46"/>
    </location>
</feature>
<dbReference type="AlphaFoldDB" id="A0A5D5AP86"/>
<feature type="transmembrane region" description="Helical" evidence="2">
    <location>
        <begin position="211"/>
        <end position="244"/>
    </location>
</feature>
<name>A0A5D5AP86_9EURY</name>
<sequence length="417" mass="45092">MYAGDNLSDAFDVTKRYLSSLSATGWLKIALVVLLISGIELGSQLFDVDPTMAIYSAEGPMGIPIEYLLGAIGLAAFVLFRYLSALFEFVFLESLRSEAIHVRRYARANLRHGLWLVLFRAALWTALLLAIATPVLLALVFGDVGDIGDLAFPLILSILFVGVFGYVVLWVVYTLTTAFVVPVMALEDRGPIGAWRTVAATIRSNVGGTAAFLAVAWVIGFCLWVVFAIGGFFVSMIGLLVFGLPSMMLLDGDQGLAILVGVAGIVAYLVYLYIRSFVEAPVRSYVRYYALLILGDTDGSLDLIPDQRRAVRSDRGTSTGGRTHDGRRRTDGTSSDDPTWGSDRTDGTDSGSQWSTDSSGRTDDPGETRSDRSGTDGDGSETWSGPSTWEESTGWDEVTDSNRSTGEADDSSDDSDR</sequence>
<dbReference type="RefSeq" id="WP_149080105.1">
    <property type="nucleotide sequence ID" value="NZ_VTAW01000002.1"/>
</dbReference>
<evidence type="ECO:0000313" key="3">
    <source>
        <dbReference type="EMBL" id="TYT63638.1"/>
    </source>
</evidence>
<dbReference type="EMBL" id="VTAW01000002">
    <property type="protein sequence ID" value="TYT63638.1"/>
    <property type="molecule type" value="Genomic_DNA"/>
</dbReference>
<reference evidence="3 4" key="1">
    <citation type="submission" date="2019-08" db="EMBL/GenBank/DDBJ databases">
        <title>Archaea genome.</title>
        <authorList>
            <person name="Kajale S."/>
            <person name="Shouche Y."/>
            <person name="Deshpande N."/>
            <person name="Sharma A."/>
        </authorList>
    </citation>
    <scope>NUCLEOTIDE SEQUENCE [LARGE SCALE GENOMIC DNA]</scope>
    <source>
        <strain evidence="3 4">ESP3B_9</strain>
    </source>
</reference>
<keyword evidence="2" id="KW-0472">Membrane</keyword>
<feature type="region of interest" description="Disordered" evidence="1">
    <location>
        <begin position="305"/>
        <end position="417"/>
    </location>
</feature>
<dbReference type="InterPro" id="IPR055966">
    <property type="entry name" value="DUF7544"/>
</dbReference>
<dbReference type="Proteomes" id="UP000324104">
    <property type="component" value="Unassembled WGS sequence"/>
</dbReference>
<keyword evidence="4" id="KW-1185">Reference proteome</keyword>
<accession>A0A5D5AP86</accession>
<organism evidence="3 4">
    <name type="scientific">Natrialba swarupiae</name>
    <dbReference type="NCBI Taxonomy" id="2448032"/>
    <lineage>
        <taxon>Archaea</taxon>
        <taxon>Methanobacteriati</taxon>
        <taxon>Methanobacteriota</taxon>
        <taxon>Stenosarchaea group</taxon>
        <taxon>Halobacteria</taxon>
        <taxon>Halobacteriales</taxon>
        <taxon>Natrialbaceae</taxon>
        <taxon>Natrialba</taxon>
    </lineage>
</organism>
<feature type="compositionally biased region" description="Polar residues" evidence="1">
    <location>
        <begin position="381"/>
        <end position="391"/>
    </location>
</feature>
<feature type="compositionally biased region" description="Polar residues" evidence="1">
    <location>
        <begin position="348"/>
        <end position="359"/>
    </location>
</feature>
<feature type="transmembrane region" description="Helical" evidence="2">
    <location>
        <begin position="113"/>
        <end position="142"/>
    </location>
</feature>
<dbReference type="Pfam" id="PF24400">
    <property type="entry name" value="DUF7544"/>
    <property type="match status" value="1"/>
</dbReference>
<feature type="compositionally biased region" description="Basic and acidic residues" evidence="1">
    <location>
        <begin position="360"/>
        <end position="375"/>
    </location>
</feature>
<comment type="caution">
    <text evidence="3">The sequence shown here is derived from an EMBL/GenBank/DDBJ whole genome shotgun (WGS) entry which is preliminary data.</text>
</comment>
<keyword evidence="2" id="KW-1133">Transmembrane helix</keyword>
<evidence type="ECO:0000256" key="2">
    <source>
        <dbReference type="SAM" id="Phobius"/>
    </source>
</evidence>
<evidence type="ECO:0000256" key="1">
    <source>
        <dbReference type="SAM" id="MobiDB-lite"/>
    </source>
</evidence>
<feature type="compositionally biased region" description="Basic and acidic residues" evidence="1">
    <location>
        <begin position="305"/>
        <end position="315"/>
    </location>
</feature>
<feature type="transmembrane region" description="Helical" evidence="2">
    <location>
        <begin position="66"/>
        <end position="92"/>
    </location>
</feature>
<feature type="transmembrane region" description="Helical" evidence="2">
    <location>
        <begin position="256"/>
        <end position="274"/>
    </location>
</feature>